<name>A0ABX8S7V1_9ACTN</name>
<dbReference type="InterPro" id="IPR054126">
    <property type="entry name" value="CprB_TetR_C"/>
</dbReference>
<evidence type="ECO:0000256" key="3">
    <source>
        <dbReference type="ARBA" id="ARBA00023163"/>
    </source>
</evidence>
<reference evidence="6" key="1">
    <citation type="submission" date="2021-07" db="EMBL/GenBank/DDBJ databases">
        <title>Candidatus Kaistella beijingensis sp. nov. isolated from a municipal wastewater treatment plant is involved in sludge foaming.</title>
        <authorList>
            <person name="Song Y."/>
            <person name="Liu S.-J."/>
        </authorList>
    </citation>
    <scope>NUCLEOTIDE SEQUENCE</scope>
    <source>
        <strain evidence="6">DSM 43998</strain>
    </source>
</reference>
<sequence length="217" mass="24171">MARQARAEITRDSVLAGAADVFLRLGYANASLSEIIAQSNVTKGALYFHFGSKEELARAVVDQGNERLVAACKGFFDSRVPALEACIGISYVVADLTINDPMVGAMLKLNHQIGDYRGTSGDNITKAWSDTHRVLAERAIQQGDLKQDLDPEVVGTLWQELTAGVHIVAVGTDSIDQMPIRMERQWYFLLPSLVPDEKLSYFREFAARRLRRYEPPR</sequence>
<dbReference type="InterPro" id="IPR023772">
    <property type="entry name" value="DNA-bd_HTH_TetR-type_CS"/>
</dbReference>
<dbReference type="Gene3D" id="1.10.357.10">
    <property type="entry name" value="Tetracycline Repressor, domain 2"/>
    <property type="match status" value="1"/>
</dbReference>
<protein>
    <submittedName>
        <fullName evidence="6">TetR/AcrR family transcriptional regulator</fullName>
    </submittedName>
</protein>
<feature type="DNA-binding region" description="H-T-H motif" evidence="4">
    <location>
        <begin position="31"/>
        <end position="50"/>
    </location>
</feature>
<dbReference type="InterPro" id="IPR001647">
    <property type="entry name" value="HTH_TetR"/>
</dbReference>
<dbReference type="PROSITE" id="PS01081">
    <property type="entry name" value="HTH_TETR_1"/>
    <property type="match status" value="1"/>
</dbReference>
<evidence type="ECO:0000256" key="1">
    <source>
        <dbReference type="ARBA" id="ARBA00023015"/>
    </source>
</evidence>
<dbReference type="RefSeq" id="WP_066471420.1">
    <property type="nucleotide sequence ID" value="NZ_CBCRUZ010000011.1"/>
</dbReference>
<keyword evidence="1" id="KW-0805">Transcription regulation</keyword>
<evidence type="ECO:0000313" key="7">
    <source>
        <dbReference type="Proteomes" id="UP000887023"/>
    </source>
</evidence>
<dbReference type="PANTHER" id="PTHR30055">
    <property type="entry name" value="HTH-TYPE TRANSCRIPTIONAL REGULATOR RUTR"/>
    <property type="match status" value="1"/>
</dbReference>
<dbReference type="PROSITE" id="PS50977">
    <property type="entry name" value="HTH_TETR_2"/>
    <property type="match status" value="1"/>
</dbReference>
<dbReference type="InterPro" id="IPR009057">
    <property type="entry name" value="Homeodomain-like_sf"/>
</dbReference>
<feature type="domain" description="HTH tetR-type" evidence="5">
    <location>
        <begin position="8"/>
        <end position="68"/>
    </location>
</feature>
<gene>
    <name evidence="6" type="ORF">KV203_14430</name>
</gene>
<evidence type="ECO:0000256" key="2">
    <source>
        <dbReference type="ARBA" id="ARBA00023125"/>
    </source>
</evidence>
<keyword evidence="7" id="KW-1185">Reference proteome</keyword>
<dbReference type="Pfam" id="PF00440">
    <property type="entry name" value="TetR_N"/>
    <property type="match status" value="1"/>
</dbReference>
<dbReference type="EMBL" id="CP079105">
    <property type="protein sequence ID" value="QXQ13082.1"/>
    <property type="molecule type" value="Genomic_DNA"/>
</dbReference>
<evidence type="ECO:0000313" key="6">
    <source>
        <dbReference type="EMBL" id="QXQ13082.1"/>
    </source>
</evidence>
<dbReference type="PRINTS" id="PR00455">
    <property type="entry name" value="HTHTETR"/>
</dbReference>
<dbReference type="Proteomes" id="UP000887023">
    <property type="component" value="Chromosome"/>
</dbReference>
<organism evidence="6 7">
    <name type="scientific">Skermania pinensis</name>
    <dbReference type="NCBI Taxonomy" id="39122"/>
    <lineage>
        <taxon>Bacteria</taxon>
        <taxon>Bacillati</taxon>
        <taxon>Actinomycetota</taxon>
        <taxon>Actinomycetes</taxon>
        <taxon>Mycobacteriales</taxon>
        <taxon>Gordoniaceae</taxon>
        <taxon>Skermania</taxon>
    </lineage>
</organism>
<dbReference type="Pfam" id="PF21935">
    <property type="entry name" value="TetR_C_45"/>
    <property type="match status" value="1"/>
</dbReference>
<dbReference type="InterPro" id="IPR036271">
    <property type="entry name" value="Tet_transcr_reg_TetR-rel_C_sf"/>
</dbReference>
<dbReference type="SUPFAM" id="SSF48498">
    <property type="entry name" value="Tetracyclin repressor-like, C-terminal domain"/>
    <property type="match status" value="1"/>
</dbReference>
<dbReference type="PANTHER" id="PTHR30055:SF234">
    <property type="entry name" value="HTH-TYPE TRANSCRIPTIONAL REGULATOR BETI"/>
    <property type="match status" value="1"/>
</dbReference>
<evidence type="ECO:0000256" key="4">
    <source>
        <dbReference type="PROSITE-ProRule" id="PRU00335"/>
    </source>
</evidence>
<keyword evidence="3" id="KW-0804">Transcription</keyword>
<dbReference type="SUPFAM" id="SSF46689">
    <property type="entry name" value="Homeodomain-like"/>
    <property type="match status" value="1"/>
</dbReference>
<evidence type="ECO:0000259" key="5">
    <source>
        <dbReference type="PROSITE" id="PS50977"/>
    </source>
</evidence>
<dbReference type="InterPro" id="IPR050109">
    <property type="entry name" value="HTH-type_TetR-like_transc_reg"/>
</dbReference>
<accession>A0ABX8S7V1</accession>
<keyword evidence="2 4" id="KW-0238">DNA-binding</keyword>
<proteinExistence type="predicted"/>